<evidence type="ECO:0000313" key="5">
    <source>
        <dbReference type="Proteomes" id="UP001215712"/>
    </source>
</evidence>
<evidence type="ECO:0000256" key="3">
    <source>
        <dbReference type="PROSITE-ProRule" id="PRU00023"/>
    </source>
</evidence>
<feature type="repeat" description="ANK" evidence="3">
    <location>
        <begin position="1"/>
        <end position="33"/>
    </location>
</feature>
<dbReference type="SUPFAM" id="SSF48403">
    <property type="entry name" value="Ankyrin repeat"/>
    <property type="match status" value="1"/>
</dbReference>
<evidence type="ECO:0000256" key="2">
    <source>
        <dbReference type="ARBA" id="ARBA00023043"/>
    </source>
</evidence>
<dbReference type="Pfam" id="PF12796">
    <property type="entry name" value="Ank_2"/>
    <property type="match status" value="1"/>
</dbReference>
<dbReference type="InterPro" id="IPR002110">
    <property type="entry name" value="Ankyrin_rpt"/>
</dbReference>
<feature type="repeat" description="ANK" evidence="3">
    <location>
        <begin position="67"/>
        <end position="99"/>
    </location>
</feature>
<proteinExistence type="predicted"/>
<keyword evidence="5" id="KW-1185">Reference proteome</keyword>
<evidence type="ECO:0000256" key="1">
    <source>
        <dbReference type="ARBA" id="ARBA00022737"/>
    </source>
</evidence>
<dbReference type="EMBL" id="JAQJAN010000011">
    <property type="protein sequence ID" value="KAJ5719185.1"/>
    <property type="molecule type" value="Genomic_DNA"/>
</dbReference>
<name>A0AAD6MU77_9EURO</name>
<keyword evidence="1" id="KW-0677">Repeat</keyword>
<dbReference type="PRINTS" id="PR01415">
    <property type="entry name" value="ANKYRIN"/>
</dbReference>
<dbReference type="InterPro" id="IPR036770">
    <property type="entry name" value="Ankyrin_rpt-contain_sf"/>
</dbReference>
<reference evidence="4" key="1">
    <citation type="journal article" date="2023" name="IMA Fungus">
        <title>Comparative genomic study of the Penicillium genus elucidates a diverse pangenome and 15 lateral gene transfer events.</title>
        <authorList>
            <person name="Petersen C."/>
            <person name="Sorensen T."/>
            <person name="Nielsen M.R."/>
            <person name="Sondergaard T.E."/>
            <person name="Sorensen J.L."/>
            <person name="Fitzpatrick D.A."/>
            <person name="Frisvad J.C."/>
            <person name="Nielsen K.L."/>
        </authorList>
    </citation>
    <scope>NUCLEOTIDE SEQUENCE</scope>
    <source>
        <strain evidence="4">IBT 17514</strain>
    </source>
</reference>
<sequence length="131" mass="14478">MAETPMYLAAMQNEVEIAKILIYHGASLDEQEKFGLTPLLAAVSNANFEMVKLLLDNGANVENSDRGQRGPLYLASEEGNVDIVRLLLEHGANVYAKDEKGETSSTYASRNTHWNSGLIRDILIEKEAINQ</sequence>
<accession>A0AAD6MU77</accession>
<dbReference type="AlphaFoldDB" id="A0AAD6MU77"/>
<dbReference type="SMART" id="SM00248">
    <property type="entry name" value="ANK"/>
    <property type="match status" value="3"/>
</dbReference>
<evidence type="ECO:0000313" key="4">
    <source>
        <dbReference type="EMBL" id="KAJ5719185.1"/>
    </source>
</evidence>
<evidence type="ECO:0008006" key="6">
    <source>
        <dbReference type="Google" id="ProtNLM"/>
    </source>
</evidence>
<gene>
    <name evidence="4" type="ORF">N7493_007640</name>
</gene>
<protein>
    <recommendedName>
        <fullName evidence="6">Ankyrin repeat protein</fullName>
    </recommendedName>
</protein>
<keyword evidence="2 3" id="KW-0040">ANK repeat</keyword>
<dbReference type="PROSITE" id="PS50297">
    <property type="entry name" value="ANK_REP_REGION"/>
    <property type="match status" value="3"/>
</dbReference>
<organism evidence="4 5">
    <name type="scientific">Penicillium malachiteum</name>
    <dbReference type="NCBI Taxonomy" id="1324776"/>
    <lineage>
        <taxon>Eukaryota</taxon>
        <taxon>Fungi</taxon>
        <taxon>Dikarya</taxon>
        <taxon>Ascomycota</taxon>
        <taxon>Pezizomycotina</taxon>
        <taxon>Eurotiomycetes</taxon>
        <taxon>Eurotiomycetidae</taxon>
        <taxon>Eurotiales</taxon>
        <taxon>Aspergillaceae</taxon>
        <taxon>Penicillium</taxon>
    </lineage>
</organism>
<dbReference type="PROSITE" id="PS50088">
    <property type="entry name" value="ANK_REPEAT"/>
    <property type="match status" value="3"/>
</dbReference>
<comment type="caution">
    <text evidence="4">The sequence shown here is derived from an EMBL/GenBank/DDBJ whole genome shotgun (WGS) entry which is preliminary data.</text>
</comment>
<feature type="repeat" description="ANK" evidence="3">
    <location>
        <begin position="34"/>
        <end position="66"/>
    </location>
</feature>
<dbReference type="Proteomes" id="UP001215712">
    <property type="component" value="Unassembled WGS sequence"/>
</dbReference>
<dbReference type="Pfam" id="PF00023">
    <property type="entry name" value="Ank"/>
    <property type="match status" value="1"/>
</dbReference>
<dbReference type="Gene3D" id="1.25.40.20">
    <property type="entry name" value="Ankyrin repeat-containing domain"/>
    <property type="match status" value="1"/>
</dbReference>
<dbReference type="PANTHER" id="PTHR24171">
    <property type="entry name" value="ANKYRIN REPEAT DOMAIN-CONTAINING PROTEIN 39-RELATED"/>
    <property type="match status" value="1"/>
</dbReference>
<reference evidence="4" key="2">
    <citation type="submission" date="2023-01" db="EMBL/GenBank/DDBJ databases">
        <authorList>
            <person name="Petersen C."/>
        </authorList>
    </citation>
    <scope>NUCLEOTIDE SEQUENCE</scope>
    <source>
        <strain evidence="4">IBT 17514</strain>
    </source>
</reference>